<evidence type="ECO:0000313" key="3">
    <source>
        <dbReference type="Proteomes" id="UP000799324"/>
    </source>
</evidence>
<evidence type="ECO:0000313" key="2">
    <source>
        <dbReference type="EMBL" id="KAF2647128.1"/>
    </source>
</evidence>
<organism evidence="2 3">
    <name type="scientific">Lophiostoma macrostomum CBS 122681</name>
    <dbReference type="NCBI Taxonomy" id="1314788"/>
    <lineage>
        <taxon>Eukaryota</taxon>
        <taxon>Fungi</taxon>
        <taxon>Dikarya</taxon>
        <taxon>Ascomycota</taxon>
        <taxon>Pezizomycotina</taxon>
        <taxon>Dothideomycetes</taxon>
        <taxon>Pleosporomycetidae</taxon>
        <taxon>Pleosporales</taxon>
        <taxon>Lophiostomataceae</taxon>
        <taxon>Lophiostoma</taxon>
    </lineage>
</organism>
<feature type="region of interest" description="Disordered" evidence="1">
    <location>
        <begin position="88"/>
        <end position="199"/>
    </location>
</feature>
<dbReference type="Proteomes" id="UP000799324">
    <property type="component" value="Unassembled WGS sequence"/>
</dbReference>
<accession>A0A6A6SL89</accession>
<name>A0A6A6SL89_9PLEO</name>
<dbReference type="EMBL" id="MU004681">
    <property type="protein sequence ID" value="KAF2647128.1"/>
    <property type="molecule type" value="Genomic_DNA"/>
</dbReference>
<keyword evidence="3" id="KW-1185">Reference proteome</keyword>
<evidence type="ECO:0000256" key="1">
    <source>
        <dbReference type="SAM" id="MobiDB-lite"/>
    </source>
</evidence>
<reference evidence="2" key="1">
    <citation type="journal article" date="2020" name="Stud. Mycol.">
        <title>101 Dothideomycetes genomes: a test case for predicting lifestyles and emergence of pathogens.</title>
        <authorList>
            <person name="Haridas S."/>
            <person name="Albert R."/>
            <person name="Binder M."/>
            <person name="Bloem J."/>
            <person name="Labutti K."/>
            <person name="Salamov A."/>
            <person name="Andreopoulos B."/>
            <person name="Baker S."/>
            <person name="Barry K."/>
            <person name="Bills G."/>
            <person name="Bluhm B."/>
            <person name="Cannon C."/>
            <person name="Castanera R."/>
            <person name="Culley D."/>
            <person name="Daum C."/>
            <person name="Ezra D."/>
            <person name="Gonzalez J."/>
            <person name="Henrissat B."/>
            <person name="Kuo A."/>
            <person name="Liang C."/>
            <person name="Lipzen A."/>
            <person name="Lutzoni F."/>
            <person name="Magnuson J."/>
            <person name="Mondo S."/>
            <person name="Nolan M."/>
            <person name="Ohm R."/>
            <person name="Pangilinan J."/>
            <person name="Park H.-J."/>
            <person name="Ramirez L."/>
            <person name="Alfaro M."/>
            <person name="Sun H."/>
            <person name="Tritt A."/>
            <person name="Yoshinaga Y."/>
            <person name="Zwiers L.-H."/>
            <person name="Turgeon B."/>
            <person name="Goodwin S."/>
            <person name="Spatafora J."/>
            <person name="Crous P."/>
            <person name="Grigoriev I."/>
        </authorList>
    </citation>
    <scope>NUCLEOTIDE SEQUENCE</scope>
    <source>
        <strain evidence="2">CBS 122681</strain>
    </source>
</reference>
<sequence>MAEEEIHGATKLQEIAKTALNLMTNEPNNQRTPMTLRHSTVRRRRQKKIFLRIRKDIWNEYDPYRHGTYSGREKPTPRITLKVPVPQITQSTQNHATSKGKGKKKYASSATRRKHVVTLRLPKSAEQQHTRVLPPSTTSTLTAGTSARPLAPAPTSTLPTTQPDAAPIHARTPVSKVRPSLDHSTSQLTQHSHPHPRSRPRIRACNIKLTRWIPGGRHRSLKGQDMATMYLEQPCLQPGCKSCAYWFPHLIDDSEEWAGRIETVTFGDRSRGETDVCEGWAEKEMARRRPVVEALSLGGKPQMSRAKRRLGSLALPPQVVSSHGHIEAEIGRPPEVMLPTTLVSRALAPKTPARTGWRSTPRVQYVAKLKFRSKEGRETFAALVEKGEEFDRMRALRRVVGKRDDGERKGILKAQGGAKRKAENAGDESAPATKRVRFRHRVKLGFKSEAGKERFRGIVEGL</sequence>
<feature type="region of interest" description="Disordered" evidence="1">
    <location>
        <begin position="404"/>
        <end position="434"/>
    </location>
</feature>
<gene>
    <name evidence="2" type="ORF">K491DRAFT_723690</name>
</gene>
<protein>
    <submittedName>
        <fullName evidence="2">Uncharacterized protein</fullName>
    </submittedName>
</protein>
<proteinExistence type="predicted"/>
<dbReference type="AlphaFoldDB" id="A0A6A6SL89"/>
<feature type="compositionally biased region" description="Low complexity" evidence="1">
    <location>
        <begin position="133"/>
        <end position="163"/>
    </location>
</feature>
<feature type="compositionally biased region" description="Polar residues" evidence="1">
    <location>
        <begin position="88"/>
        <end position="97"/>
    </location>
</feature>
<feature type="compositionally biased region" description="Basic residues" evidence="1">
    <location>
        <begin position="98"/>
        <end position="117"/>
    </location>
</feature>